<feature type="region of interest" description="Disordered" evidence="4">
    <location>
        <begin position="31"/>
        <end position="52"/>
    </location>
</feature>
<name>A0A0E0AXZ2_9ORYZ</name>
<evidence type="ECO:0000256" key="1">
    <source>
        <dbReference type="ARBA" id="ARBA00007692"/>
    </source>
</evidence>
<organism evidence="6">
    <name type="scientific">Oryza glumipatula</name>
    <dbReference type="NCBI Taxonomy" id="40148"/>
    <lineage>
        <taxon>Eukaryota</taxon>
        <taxon>Viridiplantae</taxon>
        <taxon>Streptophyta</taxon>
        <taxon>Embryophyta</taxon>
        <taxon>Tracheophyta</taxon>
        <taxon>Spermatophyta</taxon>
        <taxon>Magnoliopsida</taxon>
        <taxon>Liliopsida</taxon>
        <taxon>Poales</taxon>
        <taxon>Poaceae</taxon>
        <taxon>BOP clade</taxon>
        <taxon>Oryzoideae</taxon>
        <taxon>Oryzeae</taxon>
        <taxon>Oryzinae</taxon>
        <taxon>Oryza</taxon>
    </lineage>
</organism>
<evidence type="ECO:0000256" key="4">
    <source>
        <dbReference type="SAM" id="MobiDB-lite"/>
    </source>
</evidence>
<dbReference type="InterPro" id="IPR038538">
    <property type="entry name" value="MTERF_sf"/>
</dbReference>
<evidence type="ECO:0000256" key="3">
    <source>
        <dbReference type="ARBA" id="ARBA00022946"/>
    </source>
</evidence>
<dbReference type="AlphaFoldDB" id="A0A0E0AXZ2"/>
<dbReference type="STRING" id="40148.A0A0E0AXZ2"/>
<accession>A0A0E0AXZ2</accession>
<dbReference type="EnsemblPlants" id="OGLUM08G22600.1">
    <property type="protein sequence ID" value="OGLUM08G22600.1"/>
    <property type="gene ID" value="OGLUM08G22600"/>
</dbReference>
<dbReference type="Proteomes" id="UP000026961">
    <property type="component" value="Chromosome 8"/>
</dbReference>
<dbReference type="eggNOG" id="KOG1267">
    <property type="taxonomic scope" value="Eukaryota"/>
</dbReference>
<dbReference type="GO" id="GO:0003676">
    <property type="term" value="F:nucleic acid binding"/>
    <property type="evidence" value="ECO:0007669"/>
    <property type="project" value="InterPro"/>
</dbReference>
<feature type="region of interest" description="Disordered" evidence="4">
    <location>
        <begin position="443"/>
        <end position="477"/>
    </location>
</feature>
<dbReference type="PANTHER" id="PTHR13068:SF102">
    <property type="entry name" value="OS11G0246100 PROTEIN"/>
    <property type="match status" value="1"/>
</dbReference>
<evidence type="ECO:0000256" key="2">
    <source>
        <dbReference type="ARBA" id="ARBA00022472"/>
    </source>
</evidence>
<reference evidence="6" key="2">
    <citation type="submission" date="2018-05" db="EMBL/GenBank/DDBJ databases">
        <title>OgluRS3 (Oryza glumaepatula Reference Sequence Version 3).</title>
        <authorList>
            <person name="Zhang J."/>
            <person name="Kudrna D."/>
            <person name="Lee S."/>
            <person name="Talag J."/>
            <person name="Welchert J."/>
            <person name="Wing R.A."/>
        </authorList>
    </citation>
    <scope>NUCLEOTIDE SEQUENCE [LARGE SCALE GENOMIC DNA]</scope>
</reference>
<keyword evidence="5" id="KW-0812">Transmembrane</keyword>
<comment type="similarity">
    <text evidence="1">Belongs to the mTERF family.</text>
</comment>
<feature type="transmembrane region" description="Helical" evidence="5">
    <location>
        <begin position="491"/>
        <end position="512"/>
    </location>
</feature>
<keyword evidence="3" id="KW-0809">Transit peptide</keyword>
<reference evidence="6" key="1">
    <citation type="submission" date="2015-04" db="UniProtKB">
        <authorList>
            <consortium name="EnsemblPlants"/>
        </authorList>
    </citation>
    <scope>IDENTIFICATION</scope>
</reference>
<dbReference type="PANTHER" id="PTHR13068">
    <property type="entry name" value="CGI-12 PROTEIN-RELATED"/>
    <property type="match status" value="1"/>
</dbReference>
<feature type="compositionally biased region" description="Gly residues" evidence="4">
    <location>
        <begin position="446"/>
        <end position="456"/>
    </location>
</feature>
<sequence>MLRLQNHLLPLLRASSSSPLHLRRLIPSTAAASSSSSVHPNRRLHSTAAARSTTTATPFSMEDYLVDTCGLTAAQALKASKNVSHLKSATKPDAVLAILSGVGLSGADLAAVVAAEPRLLCTKAPSVALRVASLRHRVGLSDPQIASLLLLPGGAKGLHTCDMAPRLEFWIPFLGSFEMLLKILKRNNAIVSSSLEKVIKPNIALLRECGLSVCDIVQMSQTSARVLTFSPERLKVIVQQAEKHRMPGCSWAFKNAVDTVARSNEGIVNARMEFLSSSLGFSMEKLRSAVCKCPQILGLSESKLHSKIEFLVGKVGLEPDYILQRPVLLTYSLEKRLVPRHYVVEVLLVKGLIKRTVDFYGCVCVSNEDFVARFSPNILPLPSCPPPPAPAIPIHPASEQGAVVHPAASAASILVSTSYSTAACADPHPSRERSSRVAVVRPAAAAGGGGRGGVDGEGIEREGGMRQQRGRGVGRGDPGLLTRAVEKVFRLVRLAEFEILFVLFFLIAFVLFKDLMSRPEYNSIFVKKPDLDGRWPGLM</sequence>
<dbReference type="GO" id="GO:0006353">
    <property type="term" value="P:DNA-templated transcription termination"/>
    <property type="evidence" value="ECO:0007669"/>
    <property type="project" value="UniProtKB-KW"/>
</dbReference>
<dbReference type="Gene3D" id="1.25.70.10">
    <property type="entry name" value="Transcription termination factor 3, mitochondrial"/>
    <property type="match status" value="1"/>
</dbReference>
<dbReference type="Gramene" id="OGLUM08G22600.1">
    <property type="protein sequence ID" value="OGLUM08G22600.1"/>
    <property type="gene ID" value="OGLUM08G22600"/>
</dbReference>
<dbReference type="SMART" id="SM00733">
    <property type="entry name" value="Mterf"/>
    <property type="match status" value="4"/>
</dbReference>
<keyword evidence="2" id="KW-0806">Transcription termination</keyword>
<dbReference type="FunFam" id="1.25.70.10:FF:000001">
    <property type="entry name" value="Mitochondrial transcription termination factor-like"/>
    <property type="match status" value="1"/>
</dbReference>
<dbReference type="InterPro" id="IPR003690">
    <property type="entry name" value="MTERF"/>
</dbReference>
<protein>
    <submittedName>
        <fullName evidence="6">Uncharacterized protein</fullName>
    </submittedName>
</protein>
<evidence type="ECO:0000256" key="5">
    <source>
        <dbReference type="SAM" id="Phobius"/>
    </source>
</evidence>
<keyword evidence="2" id="KW-0804">Transcription</keyword>
<keyword evidence="2" id="KW-0805">Transcription regulation</keyword>
<keyword evidence="5" id="KW-0472">Membrane</keyword>
<keyword evidence="7" id="KW-1185">Reference proteome</keyword>
<keyword evidence="5" id="KW-1133">Transmembrane helix</keyword>
<evidence type="ECO:0000313" key="6">
    <source>
        <dbReference type="EnsemblPlants" id="OGLUM08G22600.1"/>
    </source>
</evidence>
<dbReference type="Pfam" id="PF02536">
    <property type="entry name" value="mTERF"/>
    <property type="match status" value="1"/>
</dbReference>
<evidence type="ECO:0000313" key="7">
    <source>
        <dbReference type="Proteomes" id="UP000026961"/>
    </source>
</evidence>
<proteinExistence type="inferred from homology"/>